<feature type="domain" description="Symplekin/Pta1 N-terminal" evidence="4">
    <location>
        <begin position="88"/>
        <end position="304"/>
    </location>
</feature>
<feature type="non-terminal residue" evidence="5">
    <location>
        <position position="425"/>
    </location>
</feature>
<sequence>QVIDLLNQAQLEKEGKLNCLKQVQEFIVNKDPSLLDNFLDEMLVFQQDRSAEVRKFVVGFIEEACKKDIELLGKVLSSLAVALGDDNVAVQKRVMLCVTQLYKFALQHVCKKRVISEELEQMWELLTQMKNQIIGMLASDNDGIRTHAIKFMEMLVLVQSTKSQDSESSKKGEADISLDVVPRAHPLVKMQELREEGGTTLEALLSLIASPTISSVNLMAGLGTLSNIARQRPVFMSTVVQTFESLHANLPTSLSKSQVSSVRKNLKLHLMSLLRHPSSFEFLPQITTLLTDLGASQAELEKNMPKATPESLKLKAESDTAAANKKAKLLDNDDIDMITMSNAEAIDLTANDLIPRLDKEAVTNLVLISMLTLPDRMPSHFNDTYTPIAAAGGQAQVAHLARLLASQMTTACIGVGFDRMEELKK</sequence>
<reference evidence="5 6" key="1">
    <citation type="journal article" date="2007" name="Science">
        <title>Sea anemone genome reveals ancestral eumetazoan gene repertoire and genomic organization.</title>
        <authorList>
            <person name="Putnam N.H."/>
            <person name="Srivastava M."/>
            <person name="Hellsten U."/>
            <person name="Dirks B."/>
            <person name="Chapman J."/>
            <person name="Salamov A."/>
            <person name="Terry A."/>
            <person name="Shapiro H."/>
            <person name="Lindquist E."/>
            <person name="Kapitonov V.V."/>
            <person name="Jurka J."/>
            <person name="Genikhovich G."/>
            <person name="Grigoriev I.V."/>
            <person name="Lucas S.M."/>
            <person name="Steele R.E."/>
            <person name="Finnerty J.R."/>
            <person name="Technau U."/>
            <person name="Martindale M.Q."/>
            <person name="Rokhsar D.S."/>
        </authorList>
    </citation>
    <scope>NUCLEOTIDE SEQUENCE [LARGE SCALE GENOMIC DNA]</scope>
    <source>
        <strain evidence="6">CH2 X CH6</strain>
    </source>
</reference>
<keyword evidence="3" id="KW-0539">Nucleus</keyword>
<dbReference type="EMBL" id="DS469795">
    <property type="protein sequence ID" value="EDO33007.1"/>
    <property type="molecule type" value="Genomic_DNA"/>
</dbReference>
<name>A7STE5_NEMVE</name>
<dbReference type="OMA" id="QSTHATH"/>
<dbReference type="Gene3D" id="1.25.10.10">
    <property type="entry name" value="Leucine-rich Repeat Variant"/>
    <property type="match status" value="1"/>
</dbReference>
<evidence type="ECO:0000259" key="4">
    <source>
        <dbReference type="Pfam" id="PF11935"/>
    </source>
</evidence>
<dbReference type="SUPFAM" id="SSF48371">
    <property type="entry name" value="ARM repeat"/>
    <property type="match status" value="1"/>
</dbReference>
<dbReference type="InterPro" id="IPR021850">
    <property type="entry name" value="Symplekin/Pta1"/>
</dbReference>
<evidence type="ECO:0000256" key="3">
    <source>
        <dbReference type="ARBA" id="ARBA00023242"/>
    </source>
</evidence>
<dbReference type="GO" id="GO:0005634">
    <property type="term" value="C:nucleus"/>
    <property type="evidence" value="ECO:0007669"/>
    <property type="project" value="UniProtKB-SubCell"/>
</dbReference>
<evidence type="ECO:0000313" key="5">
    <source>
        <dbReference type="EMBL" id="EDO33007.1"/>
    </source>
</evidence>
<dbReference type="InterPro" id="IPR016024">
    <property type="entry name" value="ARM-type_fold"/>
</dbReference>
<dbReference type="PhylomeDB" id="A7STE5"/>
<comment type="subcellular location">
    <subcellularLocation>
        <location evidence="1">Nucleus</location>
    </subcellularLocation>
</comment>
<dbReference type="AlphaFoldDB" id="A7STE5"/>
<dbReference type="GO" id="GO:0006397">
    <property type="term" value="P:mRNA processing"/>
    <property type="evidence" value="ECO:0007669"/>
    <property type="project" value="UniProtKB-KW"/>
</dbReference>
<evidence type="ECO:0000313" key="6">
    <source>
        <dbReference type="Proteomes" id="UP000001593"/>
    </source>
</evidence>
<keyword evidence="2" id="KW-0507">mRNA processing</keyword>
<organism evidence="5 6">
    <name type="scientific">Nematostella vectensis</name>
    <name type="common">Starlet sea anemone</name>
    <dbReference type="NCBI Taxonomy" id="45351"/>
    <lineage>
        <taxon>Eukaryota</taxon>
        <taxon>Metazoa</taxon>
        <taxon>Cnidaria</taxon>
        <taxon>Anthozoa</taxon>
        <taxon>Hexacorallia</taxon>
        <taxon>Actiniaria</taxon>
        <taxon>Edwardsiidae</taxon>
        <taxon>Nematostella</taxon>
    </lineage>
</organism>
<evidence type="ECO:0000256" key="1">
    <source>
        <dbReference type="ARBA" id="ARBA00004123"/>
    </source>
</evidence>
<dbReference type="HOGENOM" id="CLU_513824_0_0_1"/>
<gene>
    <name evidence="5" type="ORF">NEMVEDRAFT_v1g131016</name>
</gene>
<evidence type="ECO:0000256" key="2">
    <source>
        <dbReference type="ARBA" id="ARBA00022664"/>
    </source>
</evidence>
<dbReference type="Pfam" id="PF11935">
    <property type="entry name" value="SYMPK_PTA1_N"/>
    <property type="match status" value="1"/>
</dbReference>
<dbReference type="PANTHER" id="PTHR15245">
    <property type="entry name" value="SYMPLEKIN-RELATED"/>
    <property type="match status" value="1"/>
</dbReference>
<accession>A7STE5</accession>
<dbReference type="InterPro" id="IPR032460">
    <property type="entry name" value="Symplekin/Pta1_N"/>
</dbReference>
<dbReference type="PANTHER" id="PTHR15245:SF20">
    <property type="entry name" value="SYMPLEKIN"/>
    <property type="match status" value="1"/>
</dbReference>
<dbReference type="STRING" id="45351.A7STE5"/>
<keyword evidence="6" id="KW-1185">Reference proteome</keyword>
<dbReference type="InParanoid" id="A7STE5"/>
<dbReference type="Proteomes" id="UP000001593">
    <property type="component" value="Unassembled WGS sequence"/>
</dbReference>
<dbReference type="eggNOG" id="KOG1895">
    <property type="taxonomic scope" value="Eukaryota"/>
</dbReference>
<proteinExistence type="predicted"/>
<protein>
    <recommendedName>
        <fullName evidence="4">Symplekin/Pta1 N-terminal domain-containing protein</fullName>
    </recommendedName>
</protein>
<feature type="non-terminal residue" evidence="5">
    <location>
        <position position="1"/>
    </location>
</feature>
<dbReference type="InterPro" id="IPR011989">
    <property type="entry name" value="ARM-like"/>
</dbReference>